<proteinExistence type="predicted"/>
<dbReference type="Pfam" id="PF24827">
    <property type="entry name" value="AstE_AspA_cat"/>
    <property type="match status" value="1"/>
</dbReference>
<dbReference type="PANTHER" id="PTHR37326:SF1">
    <property type="entry name" value="BLL3975 PROTEIN"/>
    <property type="match status" value="1"/>
</dbReference>
<evidence type="ECO:0000313" key="7">
    <source>
        <dbReference type="Proteomes" id="UP000008680"/>
    </source>
</evidence>
<dbReference type="SUPFAM" id="SSF53187">
    <property type="entry name" value="Zn-dependent exopeptidases"/>
    <property type="match status" value="1"/>
</dbReference>
<dbReference type="RefSeq" id="WP_012956814.1">
    <property type="nucleotide sequence ID" value="NC_013790.1"/>
</dbReference>
<accession>D3E0E2</accession>
<dbReference type="HOGENOM" id="CLU_1159055_0_0_2"/>
<dbReference type="GeneID" id="8771686"/>
<dbReference type="GO" id="GO:0016788">
    <property type="term" value="F:hydrolase activity, acting on ester bonds"/>
    <property type="evidence" value="ECO:0007669"/>
    <property type="project" value="InterPro"/>
</dbReference>
<dbReference type="KEGG" id="mru:mru_2016"/>
<dbReference type="InterPro" id="IPR055438">
    <property type="entry name" value="AstE_AspA_cat"/>
</dbReference>
<sequence length="248" mass="27271">MTQEKNNLDLDHISYETGGFISANKNILNNLNLTKNTKYILKESIKGTPIIKLGTNYPKVMMVAGIHGNELAPQISALNLIDQIHDLDLLGTVYIVPFACPKASMLNSRYFDGKDLNRTSHIEGSVGDLILKKAVELEVSAIGDFHSSAPNSNPGKEGVFCTEVPTMASFRLADFISKVTGSEKIVYSSAGIPFKGALEDEANLKGIPAVTCEVLSAIGYANERICYRSIIQMKAFLQYFGFFDRYME</sequence>
<comment type="cofactor">
    <cofactor evidence="1">
        <name>Zn(2+)</name>
        <dbReference type="ChEBI" id="CHEBI:29105"/>
    </cofactor>
</comment>
<protein>
    <recommendedName>
        <fullName evidence="5">Succinylglutamate desuccinylase/Aspartoacylase catalytic domain-containing protein</fullName>
    </recommendedName>
</protein>
<dbReference type="EMBL" id="CP001719">
    <property type="protein sequence ID" value="ADC47866.1"/>
    <property type="molecule type" value="Genomic_DNA"/>
</dbReference>
<evidence type="ECO:0000256" key="4">
    <source>
        <dbReference type="ARBA" id="ARBA00022833"/>
    </source>
</evidence>
<dbReference type="eggNOG" id="arCOG02889">
    <property type="taxonomic scope" value="Archaea"/>
</dbReference>
<dbReference type="PANTHER" id="PTHR37326">
    <property type="entry name" value="BLL3975 PROTEIN"/>
    <property type="match status" value="1"/>
</dbReference>
<keyword evidence="7" id="KW-1185">Reference proteome</keyword>
<dbReference type="Proteomes" id="UP000008680">
    <property type="component" value="Chromosome"/>
</dbReference>
<evidence type="ECO:0000256" key="3">
    <source>
        <dbReference type="ARBA" id="ARBA00022801"/>
    </source>
</evidence>
<keyword evidence="2" id="KW-0479">Metal-binding</keyword>
<dbReference type="STRING" id="634498.mru_2016"/>
<dbReference type="InterPro" id="IPR053138">
    <property type="entry name" value="N-alpha-Ac-DABA_deacetylase"/>
</dbReference>
<organism evidence="6 7">
    <name type="scientific">Methanobrevibacter ruminantium (strain ATCC 35063 / DSM 1093 / JCM 13430 / OCM 146 / M1)</name>
    <name type="common">Methanobacterium ruminantium</name>
    <dbReference type="NCBI Taxonomy" id="634498"/>
    <lineage>
        <taxon>Archaea</taxon>
        <taxon>Methanobacteriati</taxon>
        <taxon>Methanobacteriota</taxon>
        <taxon>Methanomada group</taxon>
        <taxon>Methanobacteria</taxon>
        <taxon>Methanobacteriales</taxon>
        <taxon>Methanobacteriaceae</taxon>
        <taxon>Methanobrevibacter</taxon>
    </lineage>
</organism>
<dbReference type="GO" id="GO:0046872">
    <property type="term" value="F:metal ion binding"/>
    <property type="evidence" value="ECO:0007669"/>
    <property type="project" value="UniProtKB-KW"/>
</dbReference>
<reference evidence="6 7" key="1">
    <citation type="journal article" date="2010" name="PLoS ONE">
        <title>The genome sequence of the rumen methanogen Methanobrevibacter ruminantium reveals new possibilities for controlling ruminant methane emissions.</title>
        <authorList>
            <person name="Leahy S.C."/>
            <person name="Kelly W.J."/>
            <person name="Altermann E."/>
            <person name="Ronimus R.S."/>
            <person name="Yeoman C.J."/>
            <person name="Pacheco D.M."/>
            <person name="Li D."/>
            <person name="Kong Z."/>
            <person name="McTavish S."/>
            <person name="Sang C."/>
            <person name="Lambie S.C."/>
            <person name="Janssen P.H."/>
            <person name="Dey D."/>
            <person name="Attwood G.T."/>
        </authorList>
    </citation>
    <scope>NUCLEOTIDE SEQUENCE [LARGE SCALE GENOMIC DNA]</scope>
    <source>
        <strain evidence="7">ATCC 35063 / DSM 1093 / JCM 13430 / OCM 146 / M1</strain>
    </source>
</reference>
<dbReference type="OrthoDB" id="69383at2157"/>
<name>D3E0E2_METRM</name>
<dbReference type="Gene3D" id="3.40.630.10">
    <property type="entry name" value="Zn peptidases"/>
    <property type="match status" value="1"/>
</dbReference>
<gene>
    <name evidence="6" type="ordered locus">mru_2016</name>
</gene>
<dbReference type="PATRIC" id="fig|634498.28.peg.2017"/>
<keyword evidence="4" id="KW-0862">Zinc</keyword>
<keyword evidence="3" id="KW-0378">Hydrolase</keyword>
<evidence type="ECO:0000256" key="1">
    <source>
        <dbReference type="ARBA" id="ARBA00001947"/>
    </source>
</evidence>
<evidence type="ECO:0000256" key="2">
    <source>
        <dbReference type="ARBA" id="ARBA00022723"/>
    </source>
</evidence>
<evidence type="ECO:0000259" key="5">
    <source>
        <dbReference type="Pfam" id="PF24827"/>
    </source>
</evidence>
<feature type="domain" description="Succinylglutamate desuccinylase/Aspartoacylase catalytic" evidence="5">
    <location>
        <begin position="58"/>
        <end position="119"/>
    </location>
</feature>
<dbReference type="AlphaFoldDB" id="D3E0E2"/>
<evidence type="ECO:0000313" key="6">
    <source>
        <dbReference type="EMBL" id="ADC47866.1"/>
    </source>
</evidence>